<reference evidence="1 2" key="1">
    <citation type="journal article" date="2019" name="Environ. Microbiol.">
        <title>Species interactions and distinct microbial communities in high Arctic permafrost affected cryosols are associated with the CH4 and CO2 gas fluxes.</title>
        <authorList>
            <person name="Altshuler I."/>
            <person name="Hamel J."/>
            <person name="Turney S."/>
            <person name="Magnuson E."/>
            <person name="Levesque R."/>
            <person name="Greer C."/>
            <person name="Whyte L.G."/>
        </authorList>
    </citation>
    <scope>NUCLEOTIDE SEQUENCE [LARGE SCALE GENOMIC DNA]</scope>
    <source>
        <strain evidence="1 2">E3</strain>
    </source>
</reference>
<organism evidence="1 2">
    <name type="scientific">Pseudomonas arsenicoxydans</name>
    <dbReference type="NCBI Taxonomy" id="702115"/>
    <lineage>
        <taxon>Bacteria</taxon>
        <taxon>Pseudomonadati</taxon>
        <taxon>Pseudomonadota</taxon>
        <taxon>Gammaproteobacteria</taxon>
        <taxon>Pseudomonadales</taxon>
        <taxon>Pseudomonadaceae</taxon>
        <taxon>Pseudomonas</taxon>
    </lineage>
</organism>
<comment type="caution">
    <text evidence="1">The sequence shown here is derived from an EMBL/GenBank/DDBJ whole genome shotgun (WGS) entry which is preliminary data.</text>
</comment>
<evidence type="ECO:0000313" key="1">
    <source>
        <dbReference type="EMBL" id="TPG75684.1"/>
    </source>
</evidence>
<evidence type="ECO:0000313" key="2">
    <source>
        <dbReference type="Proteomes" id="UP000317933"/>
    </source>
</evidence>
<protein>
    <submittedName>
        <fullName evidence="1">Uncharacterized protein</fullName>
    </submittedName>
</protein>
<name>A0A502HPU1_9PSED</name>
<accession>A0A502HPU1</accession>
<dbReference type="AlphaFoldDB" id="A0A502HPU1"/>
<gene>
    <name evidence="1" type="ORF">EAH78_19175</name>
</gene>
<proteinExistence type="predicted"/>
<dbReference type="EMBL" id="RCZE01000009">
    <property type="protein sequence ID" value="TPG75684.1"/>
    <property type="molecule type" value="Genomic_DNA"/>
</dbReference>
<sequence length="128" mass="14480">MCIKFSPQAARCALKRRNPVSLIDTEPLWERACSRRRCVSHHKYRLTHRLREQARSHKGFVFPGGNGGVYRTVSIAPLDTVLSNNRPLPNTARIQTCDELYKPSSARTPVLPRHSHSVKGTPDDYACV</sequence>
<dbReference type="Proteomes" id="UP000317933">
    <property type="component" value="Unassembled WGS sequence"/>
</dbReference>